<dbReference type="PANTHER" id="PTHR12592:SF0">
    <property type="entry name" value="ATP-DEPENDENT (S)-NAD(P)H-HYDRATE DEHYDRATASE"/>
    <property type="match status" value="1"/>
</dbReference>
<comment type="similarity">
    <text evidence="3 19">In the N-terminal section; belongs to the NnrE/AIBP family.</text>
</comment>
<evidence type="ECO:0000256" key="9">
    <source>
        <dbReference type="ARBA" id="ARBA00022958"/>
    </source>
</evidence>
<comment type="similarity">
    <text evidence="17">Belongs to the NnrD/CARKD family.</text>
</comment>
<feature type="binding site" evidence="18">
    <location>
        <position position="178"/>
    </location>
    <ligand>
        <name>(6S)-NADPHX</name>
        <dbReference type="ChEBI" id="CHEBI:64076"/>
    </ligand>
</feature>
<comment type="catalytic activity">
    <reaction evidence="15 17 19">
        <text>(6S)-NADHX + ADP = AMP + phosphate + NADH + H(+)</text>
        <dbReference type="Rhea" id="RHEA:32223"/>
        <dbReference type="ChEBI" id="CHEBI:15378"/>
        <dbReference type="ChEBI" id="CHEBI:43474"/>
        <dbReference type="ChEBI" id="CHEBI:57945"/>
        <dbReference type="ChEBI" id="CHEBI:64074"/>
        <dbReference type="ChEBI" id="CHEBI:456215"/>
        <dbReference type="ChEBI" id="CHEBI:456216"/>
        <dbReference type="EC" id="4.2.1.136"/>
    </reaction>
</comment>
<evidence type="ECO:0000256" key="11">
    <source>
        <dbReference type="ARBA" id="ARBA00023235"/>
    </source>
</evidence>
<keyword evidence="23" id="KW-1185">Reference proteome</keyword>
<dbReference type="GO" id="GO:0046872">
    <property type="term" value="F:metal ion binding"/>
    <property type="evidence" value="ECO:0007669"/>
    <property type="project" value="UniProtKB-UniRule"/>
</dbReference>
<evidence type="ECO:0000256" key="16">
    <source>
        <dbReference type="ARBA" id="ARBA00049209"/>
    </source>
</evidence>
<keyword evidence="13" id="KW-0511">Multifunctional enzyme</keyword>
<comment type="function">
    <text evidence="14 19">Bifunctional enzyme that catalyzes the epimerization of the S- and R-forms of NAD(P)HX and the dehydration of the S-form of NAD(P)HX at the expense of ADP, which is converted to AMP. This allows the repair of both epimers of NAD(P)HX, a damaged form of NAD(P)H that is a result of enzymatic or heat-dependent hydration.</text>
</comment>
<feature type="binding site" evidence="18">
    <location>
        <position position="140"/>
    </location>
    <ligand>
        <name>K(+)</name>
        <dbReference type="ChEBI" id="CHEBI:29103"/>
    </ligand>
</feature>
<evidence type="ECO:0000259" key="21">
    <source>
        <dbReference type="PROSITE" id="PS51385"/>
    </source>
</evidence>
<keyword evidence="7 17" id="KW-0067">ATP-binding</keyword>
<evidence type="ECO:0000256" key="14">
    <source>
        <dbReference type="ARBA" id="ARBA00025153"/>
    </source>
</evidence>
<dbReference type="EC" id="4.2.1.136" evidence="19"/>
<dbReference type="GO" id="GO:0016301">
    <property type="term" value="F:kinase activity"/>
    <property type="evidence" value="ECO:0007669"/>
    <property type="project" value="UniProtKB-KW"/>
</dbReference>
<evidence type="ECO:0000256" key="15">
    <source>
        <dbReference type="ARBA" id="ARBA00048238"/>
    </source>
</evidence>
<keyword evidence="22" id="KW-0418">Kinase</keyword>
<evidence type="ECO:0000256" key="5">
    <source>
        <dbReference type="ARBA" id="ARBA00022723"/>
    </source>
</evidence>
<evidence type="ECO:0000256" key="13">
    <source>
        <dbReference type="ARBA" id="ARBA00023268"/>
    </source>
</evidence>
<evidence type="ECO:0000256" key="3">
    <source>
        <dbReference type="ARBA" id="ARBA00006001"/>
    </source>
</evidence>
<dbReference type="InterPro" id="IPR004443">
    <property type="entry name" value="YjeF_N_dom"/>
</dbReference>
<feature type="domain" description="YjeF N-terminal" evidence="21">
    <location>
        <begin position="24"/>
        <end position="237"/>
    </location>
</feature>
<dbReference type="PROSITE" id="PS51385">
    <property type="entry name" value="YJEF_N"/>
    <property type="match status" value="1"/>
</dbReference>
<dbReference type="AlphaFoldDB" id="A0A1I5X3J6"/>
<dbReference type="PANTHER" id="PTHR12592">
    <property type="entry name" value="ATP-DEPENDENT (S)-NAD(P)H-HYDRATE DEHYDRATASE FAMILY MEMBER"/>
    <property type="match status" value="1"/>
</dbReference>
<evidence type="ECO:0000256" key="1">
    <source>
        <dbReference type="ARBA" id="ARBA00000013"/>
    </source>
</evidence>
<evidence type="ECO:0000256" key="7">
    <source>
        <dbReference type="ARBA" id="ARBA00022840"/>
    </source>
</evidence>
<evidence type="ECO:0000313" key="22">
    <source>
        <dbReference type="EMBL" id="SFQ26247.1"/>
    </source>
</evidence>
<organism evidence="22 23">
    <name type="scientific">Roseivivax halotolerans</name>
    <dbReference type="NCBI Taxonomy" id="93684"/>
    <lineage>
        <taxon>Bacteria</taxon>
        <taxon>Pseudomonadati</taxon>
        <taxon>Pseudomonadota</taxon>
        <taxon>Alphaproteobacteria</taxon>
        <taxon>Rhodobacterales</taxon>
        <taxon>Roseobacteraceae</taxon>
        <taxon>Roseivivax</taxon>
    </lineage>
</organism>
<keyword evidence="5 18" id="KW-0479">Metal-binding</keyword>
<feature type="binding site" evidence="17">
    <location>
        <position position="354"/>
    </location>
    <ligand>
        <name>(6S)-NADPHX</name>
        <dbReference type="ChEBI" id="CHEBI:64076"/>
    </ligand>
</feature>
<dbReference type="SUPFAM" id="SSF64153">
    <property type="entry name" value="YjeF N-terminal domain-like"/>
    <property type="match status" value="1"/>
</dbReference>
<dbReference type="InterPro" id="IPR036652">
    <property type="entry name" value="YjeF_N_dom_sf"/>
</dbReference>
<comment type="catalytic activity">
    <reaction evidence="1 18 19">
        <text>(6R)-NADHX = (6S)-NADHX</text>
        <dbReference type="Rhea" id="RHEA:32215"/>
        <dbReference type="ChEBI" id="CHEBI:64074"/>
        <dbReference type="ChEBI" id="CHEBI:64075"/>
        <dbReference type="EC" id="5.1.99.6"/>
    </reaction>
</comment>
<comment type="subunit">
    <text evidence="17">Homotetramer.</text>
</comment>
<dbReference type="PIRSF" id="PIRSF017184">
    <property type="entry name" value="Nnr"/>
    <property type="match status" value="1"/>
</dbReference>
<evidence type="ECO:0000256" key="6">
    <source>
        <dbReference type="ARBA" id="ARBA00022741"/>
    </source>
</evidence>
<evidence type="ECO:0000259" key="20">
    <source>
        <dbReference type="PROSITE" id="PS51383"/>
    </source>
</evidence>
<dbReference type="Pfam" id="PF01256">
    <property type="entry name" value="Carb_kinase"/>
    <property type="match status" value="1"/>
</dbReference>
<dbReference type="GO" id="GO:0005524">
    <property type="term" value="F:ATP binding"/>
    <property type="evidence" value="ECO:0007669"/>
    <property type="project" value="UniProtKB-UniRule"/>
</dbReference>
<comment type="similarity">
    <text evidence="18">Belongs to the NnrE/AIBP family.</text>
</comment>
<comment type="cofactor">
    <cofactor evidence="18 19">
        <name>K(+)</name>
        <dbReference type="ChEBI" id="CHEBI:29103"/>
    </cofactor>
    <text evidence="18 19">Binds 1 potassium ion per subunit.</text>
</comment>
<dbReference type="InterPro" id="IPR029056">
    <property type="entry name" value="Ribokinase-like"/>
</dbReference>
<dbReference type="HAMAP" id="MF_01966">
    <property type="entry name" value="NADHX_epimerase"/>
    <property type="match status" value="1"/>
</dbReference>
<dbReference type="GO" id="GO:0052855">
    <property type="term" value="F:ADP-dependent NAD(P)H-hydrate dehydratase activity"/>
    <property type="evidence" value="ECO:0007669"/>
    <property type="project" value="UniProtKB-UniRule"/>
</dbReference>
<evidence type="ECO:0000256" key="18">
    <source>
        <dbReference type="HAMAP-Rule" id="MF_01966"/>
    </source>
</evidence>
<evidence type="ECO:0000256" key="4">
    <source>
        <dbReference type="ARBA" id="ARBA00009524"/>
    </source>
</evidence>
<comment type="caution">
    <text evidence="18">Lacks conserved residue(s) required for the propagation of feature annotation.</text>
</comment>
<dbReference type="Gene3D" id="3.40.1190.20">
    <property type="match status" value="1"/>
</dbReference>
<sequence length="534" mass="55518">MHHATEISETESGLAMELLTAAQMRAAEEAAMSAGKVSGLQLMERAGRGSVDAALSHWPDLAEGPHHAVVLCGPGNNGGDGYVVARRLLDAGWRVEVFGLGDAAKASPDARRMRALWEAAGPVQDLREAGQGDRPDLLVDALFGTGLSRSIPQEAVTAWHAVRTRAGVTGQVRCLALDCVSGLDCDNGQMLVPEGADALSADLTVTYHAAKRGHFLKTPPSAALKVVDIGLEAHPASLTAMPRPGYLRLLDPGRVEARRWLEDILPVAPGHHKYDRGHTLVLGGGPGKGGAARMAARAALRIGAGLVTLGVPPAAVQENAARLDAIMLKPLRGAEGLAEMLEDGRLSAIVLGPGLGLGEETRQIVRTALGANRRSVLDADALSSFQDDPDALFATLHDQAVLTPHEGEFARLFPDLAHGKRDVSKVEAAALAAERAGATILLKGPDTVIASPAGAVSLNAALYERAAPWLGTAGAGDVLAGMIGGLLASGRIAPHLAAEAAAWLHVEAARSFGPGLIAEDLPEELPKLFREIGL</sequence>
<gene>
    <name evidence="17" type="primary">nnrD</name>
    <name evidence="18" type="synonym">nnrE</name>
    <name evidence="22" type="ORF">SAMN05421853_103106</name>
</gene>
<feature type="binding site" evidence="18">
    <location>
        <begin position="76"/>
        <end position="80"/>
    </location>
    <ligand>
        <name>(6S)-NADPHX</name>
        <dbReference type="ChEBI" id="CHEBI:64076"/>
    </ligand>
</feature>
<comment type="cofactor">
    <cofactor evidence="17">
        <name>Mg(2+)</name>
        <dbReference type="ChEBI" id="CHEBI:18420"/>
    </cofactor>
</comment>
<keyword evidence="9 18" id="KW-0630">Potassium</keyword>
<dbReference type="SUPFAM" id="SSF53613">
    <property type="entry name" value="Ribokinase-like"/>
    <property type="match status" value="1"/>
</dbReference>
<dbReference type="RefSeq" id="WP_342741986.1">
    <property type="nucleotide sequence ID" value="NZ_FOXV01000003.1"/>
</dbReference>
<dbReference type="STRING" id="93684.SAMN05421853_103106"/>
<feature type="binding site" evidence="17">
    <location>
        <position position="291"/>
    </location>
    <ligand>
        <name>(6S)-NADPHX</name>
        <dbReference type="ChEBI" id="CHEBI:64076"/>
    </ligand>
</feature>
<feature type="domain" description="YjeF C-terminal" evidence="20">
    <location>
        <begin position="256"/>
        <end position="532"/>
    </location>
</feature>
<dbReference type="HAMAP" id="MF_01965">
    <property type="entry name" value="NADHX_dehydratase"/>
    <property type="match status" value="1"/>
</dbReference>
<dbReference type="GO" id="GO:0110051">
    <property type="term" value="P:metabolite repair"/>
    <property type="evidence" value="ECO:0007669"/>
    <property type="project" value="TreeGrafter"/>
</dbReference>
<feature type="binding site" evidence="17">
    <location>
        <position position="405"/>
    </location>
    <ligand>
        <name>(6S)-NADPHX</name>
        <dbReference type="ChEBI" id="CHEBI:64076"/>
    </ligand>
</feature>
<dbReference type="GO" id="GO:0046496">
    <property type="term" value="P:nicotinamide nucleotide metabolic process"/>
    <property type="evidence" value="ECO:0007669"/>
    <property type="project" value="UniProtKB-UniRule"/>
</dbReference>
<dbReference type="Gene3D" id="3.40.50.10260">
    <property type="entry name" value="YjeF N-terminal domain"/>
    <property type="match status" value="1"/>
</dbReference>
<dbReference type="Proteomes" id="UP000243106">
    <property type="component" value="Unassembled WGS sequence"/>
</dbReference>
<dbReference type="PROSITE" id="PS01050">
    <property type="entry name" value="YJEF_C_2"/>
    <property type="match status" value="1"/>
</dbReference>
<feature type="binding site" evidence="17">
    <location>
        <begin position="443"/>
        <end position="447"/>
    </location>
    <ligand>
        <name>AMP</name>
        <dbReference type="ChEBI" id="CHEBI:456215"/>
    </ligand>
</feature>
<evidence type="ECO:0000256" key="12">
    <source>
        <dbReference type="ARBA" id="ARBA00023239"/>
    </source>
</evidence>
<evidence type="ECO:0000256" key="19">
    <source>
        <dbReference type="PIRNR" id="PIRNR017184"/>
    </source>
</evidence>
<evidence type="ECO:0000256" key="10">
    <source>
        <dbReference type="ARBA" id="ARBA00023027"/>
    </source>
</evidence>
<evidence type="ECO:0000313" key="23">
    <source>
        <dbReference type="Proteomes" id="UP000243106"/>
    </source>
</evidence>
<comment type="function">
    <text evidence="18">Catalyzes the epimerization of the S- and R-forms of NAD(P)HX, a damaged form of NAD(P)H that is a result of enzymatic or heat-dependent hydration. This is a prerequisite for the S-specific NAD(P)H-hydrate dehydratase to allow the repair of both epimers of NAD(P)HX.</text>
</comment>
<dbReference type="EC" id="5.1.99.6" evidence="19"/>
<feature type="binding site" evidence="18">
    <location>
        <position position="77"/>
    </location>
    <ligand>
        <name>K(+)</name>
        <dbReference type="ChEBI" id="CHEBI:29103"/>
    </ligand>
</feature>
<evidence type="ECO:0000256" key="8">
    <source>
        <dbReference type="ARBA" id="ARBA00022857"/>
    </source>
</evidence>
<keyword evidence="12 17" id="KW-0456">Lyase</keyword>
<dbReference type="NCBIfam" id="TIGR00196">
    <property type="entry name" value="yjeF_cterm"/>
    <property type="match status" value="1"/>
</dbReference>
<dbReference type="GO" id="GO:0052856">
    <property type="term" value="F:NAD(P)HX epimerase activity"/>
    <property type="evidence" value="ECO:0007669"/>
    <property type="project" value="UniProtKB-UniRule"/>
</dbReference>
<dbReference type="NCBIfam" id="TIGR00197">
    <property type="entry name" value="yjeF_nterm"/>
    <property type="match status" value="1"/>
</dbReference>
<comment type="function">
    <text evidence="17">Catalyzes the dehydration of the S-form of NAD(P)HX at the expense of ADP, which is converted to AMP. Together with NAD(P)HX epimerase, which catalyzes the epimerization of the S- and R-forms, the enzyme allows the repair of both epimers of NAD(P)HX, a damaged form of NAD(P)H that is a result of enzymatic or heat-dependent hydration.</text>
</comment>
<name>A0A1I5X3J6_9RHOB</name>
<dbReference type="EMBL" id="FOXV01000003">
    <property type="protein sequence ID" value="SFQ26247.1"/>
    <property type="molecule type" value="Genomic_DNA"/>
</dbReference>
<dbReference type="CDD" id="cd01171">
    <property type="entry name" value="YXKO-related"/>
    <property type="match status" value="1"/>
</dbReference>
<dbReference type="InterPro" id="IPR030677">
    <property type="entry name" value="Nnr"/>
</dbReference>
<dbReference type="Pfam" id="PF03853">
    <property type="entry name" value="YjeF_N"/>
    <property type="match status" value="1"/>
</dbReference>
<feature type="binding site" evidence="17">
    <location>
        <position position="477"/>
    </location>
    <ligand>
        <name>(6S)-NADPHX</name>
        <dbReference type="ChEBI" id="CHEBI:64076"/>
    </ligand>
</feature>
<feature type="binding site" evidence="18">
    <location>
        <position position="181"/>
    </location>
    <ligand>
        <name>K(+)</name>
        <dbReference type="ChEBI" id="CHEBI:29103"/>
    </ligand>
</feature>
<comment type="catalytic activity">
    <reaction evidence="16 17 19">
        <text>(6S)-NADPHX + ADP = AMP + phosphate + NADPH + H(+)</text>
        <dbReference type="Rhea" id="RHEA:32235"/>
        <dbReference type="ChEBI" id="CHEBI:15378"/>
        <dbReference type="ChEBI" id="CHEBI:43474"/>
        <dbReference type="ChEBI" id="CHEBI:57783"/>
        <dbReference type="ChEBI" id="CHEBI:64076"/>
        <dbReference type="ChEBI" id="CHEBI:456215"/>
        <dbReference type="ChEBI" id="CHEBI:456216"/>
        <dbReference type="EC" id="4.2.1.136"/>
    </reaction>
</comment>
<evidence type="ECO:0000256" key="17">
    <source>
        <dbReference type="HAMAP-Rule" id="MF_01965"/>
    </source>
</evidence>
<reference evidence="23" key="1">
    <citation type="submission" date="2016-10" db="EMBL/GenBank/DDBJ databases">
        <authorList>
            <person name="Varghese N."/>
            <person name="Submissions S."/>
        </authorList>
    </citation>
    <scope>NUCLEOTIDE SEQUENCE [LARGE SCALE GENOMIC DNA]</scope>
    <source>
        <strain evidence="23">JCM 10271</strain>
    </source>
</reference>
<dbReference type="InterPro" id="IPR000631">
    <property type="entry name" value="CARKD"/>
</dbReference>
<comment type="similarity">
    <text evidence="4 19">In the C-terminal section; belongs to the NnrD/CARKD family.</text>
</comment>
<keyword evidence="6 17" id="KW-0547">Nucleotide-binding</keyword>
<keyword evidence="8 17" id="KW-0521">NADP</keyword>
<feature type="binding site" evidence="18">
    <location>
        <begin position="144"/>
        <end position="150"/>
    </location>
    <ligand>
        <name>(6S)-NADPHX</name>
        <dbReference type="ChEBI" id="CHEBI:64076"/>
    </ligand>
</feature>
<keyword evidence="22" id="KW-0808">Transferase</keyword>
<evidence type="ECO:0000256" key="2">
    <source>
        <dbReference type="ARBA" id="ARBA00000909"/>
    </source>
</evidence>
<proteinExistence type="inferred from homology"/>
<feature type="binding site" evidence="17">
    <location>
        <position position="476"/>
    </location>
    <ligand>
        <name>AMP</name>
        <dbReference type="ChEBI" id="CHEBI:456215"/>
    </ligand>
</feature>
<protein>
    <recommendedName>
        <fullName evidence="19">Bifunctional NAD(P)H-hydrate repair enzyme</fullName>
    </recommendedName>
    <alternativeName>
        <fullName evidence="19">Nicotinamide nucleotide repair protein</fullName>
    </alternativeName>
    <domain>
        <recommendedName>
            <fullName evidence="19">ADP-dependent (S)-NAD(P)H-hydrate dehydratase</fullName>
            <ecNumber evidence="19">4.2.1.136</ecNumber>
        </recommendedName>
        <alternativeName>
            <fullName evidence="19">ADP-dependent NAD(P)HX dehydratase</fullName>
        </alternativeName>
    </domain>
    <domain>
        <recommendedName>
            <fullName evidence="19">NAD(P)H-hydrate epimerase</fullName>
            <ecNumber evidence="19">5.1.99.6</ecNumber>
        </recommendedName>
    </domain>
</protein>
<dbReference type="InterPro" id="IPR017953">
    <property type="entry name" value="Carbohydrate_kinase_pred_CS"/>
</dbReference>
<dbReference type="PROSITE" id="PS51383">
    <property type="entry name" value="YJEF_C_3"/>
    <property type="match status" value="1"/>
</dbReference>
<accession>A0A1I5X3J6</accession>
<keyword evidence="11 18" id="KW-0413">Isomerase</keyword>
<keyword evidence="10 17" id="KW-0520">NAD</keyword>
<comment type="catalytic activity">
    <reaction evidence="2 18 19">
        <text>(6R)-NADPHX = (6S)-NADPHX</text>
        <dbReference type="Rhea" id="RHEA:32227"/>
        <dbReference type="ChEBI" id="CHEBI:64076"/>
        <dbReference type="ChEBI" id="CHEBI:64077"/>
        <dbReference type="EC" id="5.1.99.6"/>
    </reaction>
</comment>